<organism evidence="3 4">
    <name type="scientific">Wuchereria bancrofti</name>
    <dbReference type="NCBI Taxonomy" id="6293"/>
    <lineage>
        <taxon>Eukaryota</taxon>
        <taxon>Metazoa</taxon>
        <taxon>Ecdysozoa</taxon>
        <taxon>Nematoda</taxon>
        <taxon>Chromadorea</taxon>
        <taxon>Rhabditida</taxon>
        <taxon>Spirurina</taxon>
        <taxon>Spiruromorpha</taxon>
        <taxon>Filarioidea</taxon>
        <taxon>Onchocercidae</taxon>
        <taxon>Wuchereria</taxon>
    </lineage>
</organism>
<dbReference type="GO" id="GO:0005509">
    <property type="term" value="F:calcium ion binding"/>
    <property type="evidence" value="ECO:0007669"/>
    <property type="project" value="InterPro"/>
</dbReference>
<evidence type="ECO:0000313" key="3">
    <source>
        <dbReference type="EMBL" id="EJW72150.1"/>
    </source>
</evidence>
<feature type="domain" description="EF-hand" evidence="2">
    <location>
        <begin position="23"/>
        <end position="58"/>
    </location>
</feature>
<dbReference type="AlphaFoldDB" id="J9ADS8"/>
<evidence type="ECO:0000313" key="4">
    <source>
        <dbReference type="Proteomes" id="UP000004810"/>
    </source>
</evidence>
<name>J9ADS8_WUCBA</name>
<dbReference type="InterPro" id="IPR002048">
    <property type="entry name" value="EF_hand_dom"/>
</dbReference>
<accession>J9ADS8</accession>
<dbReference type="Proteomes" id="UP000004810">
    <property type="component" value="Unassembled WGS sequence"/>
</dbReference>
<comment type="caution">
    <text evidence="3">The sequence shown here is derived from an EMBL/GenBank/DDBJ whole genome shotgun (WGS) entry which is preliminary data.</text>
</comment>
<evidence type="ECO:0000256" key="1">
    <source>
        <dbReference type="SAM" id="MobiDB-lite"/>
    </source>
</evidence>
<dbReference type="PROSITE" id="PS50222">
    <property type="entry name" value="EF_HAND_2"/>
    <property type="match status" value="1"/>
</dbReference>
<protein>
    <recommendedName>
        <fullName evidence="2">EF-hand domain-containing protein</fullName>
    </recommendedName>
</protein>
<feature type="non-terminal residue" evidence="3">
    <location>
        <position position="1"/>
    </location>
</feature>
<sequence length="192" mass="22169">SIDQNGDEALSFSELLQGYEKQLKKSILKKIFGKVDVNKNAHIDPIEFVSLQNLIADEIRLQTIQNNFEQQYSTTVNATTSLPTLIIFRLPKKTYNQQPTRQRKRRSDQETDKKLMVSDESHPSIKELTAINAMKPTRFPKCSLIAKRPENRDVIEIDNIKNTEEYSVSVENTSPLIRTMVQRDRKFTSAKK</sequence>
<evidence type="ECO:0000259" key="2">
    <source>
        <dbReference type="PROSITE" id="PS50222"/>
    </source>
</evidence>
<proteinExistence type="predicted"/>
<reference evidence="4" key="1">
    <citation type="submission" date="2012-08" db="EMBL/GenBank/DDBJ databases">
        <title>The Genome Sequence of Wuchereria bancrofti.</title>
        <authorList>
            <person name="Nutman T.B."/>
            <person name="Fink D.L."/>
            <person name="Russ C."/>
            <person name="Young S."/>
            <person name="Zeng Q."/>
            <person name="Koehrsen M."/>
            <person name="Alvarado L."/>
            <person name="Berlin A."/>
            <person name="Chapman S.B."/>
            <person name="Chen Z."/>
            <person name="Freedman E."/>
            <person name="Gellesch M."/>
            <person name="Goldberg J."/>
            <person name="Griggs A."/>
            <person name="Gujja S."/>
            <person name="Heilman E.R."/>
            <person name="Heiman D."/>
            <person name="Hepburn T."/>
            <person name="Howarth C."/>
            <person name="Jen D."/>
            <person name="Larson L."/>
            <person name="Lewis B."/>
            <person name="Mehta T."/>
            <person name="Park D."/>
            <person name="Pearson M."/>
            <person name="Roberts A."/>
            <person name="Saif S."/>
            <person name="Shea T."/>
            <person name="Shenoy N."/>
            <person name="Sisk P."/>
            <person name="Stolte C."/>
            <person name="Sykes S."/>
            <person name="Walk T."/>
            <person name="White J."/>
            <person name="Yandava C."/>
            <person name="Haas B."/>
            <person name="Henn M.R."/>
            <person name="Nusbaum C."/>
            <person name="Birren B."/>
        </authorList>
    </citation>
    <scope>NUCLEOTIDE SEQUENCE [LARGE SCALE GENOMIC DNA]</scope>
    <source>
        <strain evidence="4">NA</strain>
    </source>
</reference>
<dbReference type="Gene3D" id="1.10.238.10">
    <property type="entry name" value="EF-hand"/>
    <property type="match status" value="1"/>
</dbReference>
<dbReference type="EMBL" id="ADBV01016808">
    <property type="protein sequence ID" value="EJW72150.1"/>
    <property type="molecule type" value="Genomic_DNA"/>
</dbReference>
<gene>
    <name evidence="3" type="ORF">WUBG_16940</name>
</gene>
<dbReference type="InterPro" id="IPR011992">
    <property type="entry name" value="EF-hand-dom_pair"/>
</dbReference>
<feature type="region of interest" description="Disordered" evidence="1">
    <location>
        <begin position="96"/>
        <end position="120"/>
    </location>
</feature>
<dbReference type="SUPFAM" id="SSF47473">
    <property type="entry name" value="EF-hand"/>
    <property type="match status" value="1"/>
</dbReference>
<feature type="compositionally biased region" description="Basic and acidic residues" evidence="1">
    <location>
        <begin position="107"/>
        <end position="120"/>
    </location>
</feature>